<dbReference type="SUPFAM" id="SSF81321">
    <property type="entry name" value="Family A G protein-coupled receptor-like"/>
    <property type="match status" value="1"/>
</dbReference>
<feature type="transmembrane region" description="Helical" evidence="7">
    <location>
        <begin position="81"/>
        <end position="100"/>
    </location>
</feature>
<dbReference type="AlphaFoldDB" id="A0A8C5DEG4"/>
<dbReference type="PANTHER" id="PTHR26451:SF847">
    <property type="entry name" value="ODORANT RECEPTOR-RELATED"/>
    <property type="match status" value="1"/>
</dbReference>
<keyword evidence="7" id="KW-1003">Cell membrane</keyword>
<dbReference type="InterPro" id="IPR000725">
    <property type="entry name" value="Olfact_rcpt"/>
</dbReference>
<evidence type="ECO:0000313" key="9">
    <source>
        <dbReference type="Ensembl" id="ENSGWIP00000005856.1"/>
    </source>
</evidence>
<dbReference type="Gene3D" id="1.20.1070.10">
    <property type="entry name" value="Rhodopsin 7-helix transmembrane proteins"/>
    <property type="match status" value="1"/>
</dbReference>
<keyword evidence="7" id="KW-0552">Olfaction</keyword>
<dbReference type="InterPro" id="IPR000276">
    <property type="entry name" value="GPCR_Rhodpsn"/>
</dbReference>
<dbReference type="PROSITE" id="PS00237">
    <property type="entry name" value="G_PROTEIN_RECEP_F1_1"/>
    <property type="match status" value="1"/>
</dbReference>
<dbReference type="InterPro" id="IPR052921">
    <property type="entry name" value="GPCR1_Superfamily_Member"/>
</dbReference>
<feature type="transmembrane region" description="Helical" evidence="7">
    <location>
        <begin position="265"/>
        <end position="285"/>
    </location>
</feature>
<evidence type="ECO:0000256" key="4">
    <source>
        <dbReference type="ARBA" id="ARBA00023136"/>
    </source>
</evidence>
<keyword evidence="10" id="KW-1185">Reference proteome</keyword>
<proteinExistence type="inferred from homology"/>
<evidence type="ECO:0000256" key="6">
    <source>
        <dbReference type="RuleBase" id="RU000688"/>
    </source>
</evidence>
<dbReference type="PRINTS" id="PR00245">
    <property type="entry name" value="OLFACTORYR"/>
</dbReference>
<accession>A0A8C5DEG4</accession>
<dbReference type="Ensembl" id="ENSGWIT00000006442.1">
    <property type="protein sequence ID" value="ENSGWIP00000005856.1"/>
    <property type="gene ID" value="ENSGWIG00000003220.1"/>
</dbReference>
<keyword evidence="4 7" id="KW-0472">Membrane</keyword>
<reference evidence="9" key="2">
    <citation type="submission" date="2025-09" db="UniProtKB">
        <authorList>
            <consortium name="Ensembl"/>
        </authorList>
    </citation>
    <scope>IDENTIFICATION</scope>
</reference>
<dbReference type="PANTHER" id="PTHR26451">
    <property type="entry name" value="G_PROTEIN_RECEP_F1_2 DOMAIN-CONTAINING PROTEIN"/>
    <property type="match status" value="1"/>
</dbReference>
<keyword evidence="6" id="KW-0675">Receptor</keyword>
<keyword evidence="5 6" id="KW-0807">Transducer</keyword>
<feature type="transmembrane region" description="Helical" evidence="7">
    <location>
        <begin position="120"/>
        <end position="140"/>
    </location>
</feature>
<dbReference type="PROSITE" id="PS50262">
    <property type="entry name" value="G_PROTEIN_RECEP_F1_2"/>
    <property type="match status" value="1"/>
</dbReference>
<dbReference type="InterPro" id="IPR017452">
    <property type="entry name" value="GPCR_Rhodpsn_7TM"/>
</dbReference>
<evidence type="ECO:0000256" key="1">
    <source>
        <dbReference type="ARBA" id="ARBA00004141"/>
    </source>
</evidence>
<feature type="transmembrane region" description="Helical" evidence="7">
    <location>
        <begin position="152"/>
        <end position="173"/>
    </location>
</feature>
<sequence length="335" mass="38576">MWFLVFTNDLLDTFITDFTSFNTLDKSVIRHNCEMGEEFNETYITLGGFEGMENYRYLYFILVNAIIVDIIWEHQNLHESMYIFIAASSVNSLLVSINIYPKLLIDFLSEKQTVSYSVCLLQYFLCYCLGIVDLLLLAAMAFDRYVSICKPLVYPNIMTNRTVVVVLVFAWFVPASQMSVSTVLSAKQKVCHFVIKGFFCTNSIFKLHCVNSKVISVFGLVSCMFILGICPVFFVLFTYARILFIVYKSSNDVRQKAAETCLPHLLVLLCFTALGTYDVVFVVLYNPLFNPIIYGFKMKEIFKRLKKLFGWKSAKCSKYVFYEKVIESLHSAPHT</sequence>
<keyword evidence="3 7" id="KW-1133">Transmembrane helix</keyword>
<dbReference type="GO" id="GO:0005886">
    <property type="term" value="C:plasma membrane"/>
    <property type="evidence" value="ECO:0007669"/>
    <property type="project" value="UniProtKB-SubCell"/>
</dbReference>
<dbReference type="Pfam" id="PF13853">
    <property type="entry name" value="7tm_4"/>
    <property type="match status" value="1"/>
</dbReference>
<dbReference type="PRINTS" id="PR00237">
    <property type="entry name" value="GPCRRHODOPSN"/>
</dbReference>
<dbReference type="GO" id="GO:0004930">
    <property type="term" value="F:G protein-coupled receptor activity"/>
    <property type="evidence" value="ECO:0007669"/>
    <property type="project" value="UniProtKB-KW"/>
</dbReference>
<evidence type="ECO:0000313" key="10">
    <source>
        <dbReference type="Proteomes" id="UP000694680"/>
    </source>
</evidence>
<dbReference type="GO" id="GO:0004984">
    <property type="term" value="F:olfactory receptor activity"/>
    <property type="evidence" value="ECO:0007669"/>
    <property type="project" value="InterPro"/>
</dbReference>
<evidence type="ECO:0000256" key="2">
    <source>
        <dbReference type="ARBA" id="ARBA00022692"/>
    </source>
</evidence>
<feature type="transmembrane region" description="Helical" evidence="7">
    <location>
        <begin position="55"/>
        <end position="72"/>
    </location>
</feature>
<evidence type="ECO:0000256" key="3">
    <source>
        <dbReference type="ARBA" id="ARBA00022989"/>
    </source>
</evidence>
<reference evidence="9" key="1">
    <citation type="submission" date="2025-08" db="UniProtKB">
        <authorList>
            <consortium name="Ensembl"/>
        </authorList>
    </citation>
    <scope>IDENTIFICATION</scope>
</reference>
<dbReference type="Proteomes" id="UP000694680">
    <property type="component" value="Unassembled WGS sequence"/>
</dbReference>
<keyword evidence="6" id="KW-0297">G-protein coupled receptor</keyword>
<evidence type="ECO:0000259" key="8">
    <source>
        <dbReference type="PROSITE" id="PS50262"/>
    </source>
</evidence>
<comment type="similarity">
    <text evidence="6">Belongs to the G-protein coupled receptor 1 family.</text>
</comment>
<keyword evidence="7" id="KW-0716">Sensory transduction</keyword>
<evidence type="ECO:0000256" key="5">
    <source>
        <dbReference type="ARBA" id="ARBA00023224"/>
    </source>
</evidence>
<dbReference type="GO" id="GO:0005549">
    <property type="term" value="F:odorant binding"/>
    <property type="evidence" value="ECO:0007669"/>
    <property type="project" value="TreeGrafter"/>
</dbReference>
<organism evidence="9 10">
    <name type="scientific">Gouania willdenowi</name>
    <name type="common">Blunt-snouted clingfish</name>
    <name type="synonym">Lepadogaster willdenowi</name>
    <dbReference type="NCBI Taxonomy" id="441366"/>
    <lineage>
        <taxon>Eukaryota</taxon>
        <taxon>Metazoa</taxon>
        <taxon>Chordata</taxon>
        <taxon>Craniata</taxon>
        <taxon>Vertebrata</taxon>
        <taxon>Euteleostomi</taxon>
        <taxon>Actinopterygii</taxon>
        <taxon>Neopterygii</taxon>
        <taxon>Teleostei</taxon>
        <taxon>Neoteleostei</taxon>
        <taxon>Acanthomorphata</taxon>
        <taxon>Ovalentaria</taxon>
        <taxon>Blenniimorphae</taxon>
        <taxon>Blenniiformes</taxon>
        <taxon>Gobiesocoidei</taxon>
        <taxon>Gobiesocidae</taxon>
        <taxon>Gobiesocinae</taxon>
        <taxon>Gouania</taxon>
    </lineage>
</organism>
<keyword evidence="2 6" id="KW-0812">Transmembrane</keyword>
<comment type="subcellular location">
    <subcellularLocation>
        <location evidence="7">Cell membrane</location>
        <topology evidence="7">Multi-pass membrane protein</topology>
    </subcellularLocation>
    <subcellularLocation>
        <location evidence="1">Membrane</location>
        <topology evidence="1">Multi-pass membrane protein</topology>
    </subcellularLocation>
</comment>
<evidence type="ECO:0000256" key="7">
    <source>
        <dbReference type="RuleBase" id="RU363047"/>
    </source>
</evidence>
<protein>
    <recommendedName>
        <fullName evidence="7">Olfactory receptor</fullName>
    </recommendedName>
</protein>
<name>A0A8C5DEG4_GOUWI</name>
<feature type="domain" description="G-protein coupled receptors family 1 profile" evidence="8">
    <location>
        <begin position="63"/>
        <end position="269"/>
    </location>
</feature>
<feature type="transmembrane region" description="Helical" evidence="7">
    <location>
        <begin position="215"/>
        <end position="244"/>
    </location>
</feature>